<sequence>MGNTHRRLLGMTLALALLATGCSSGELDSPFRQNESLEVRISVSNTADETERDGMRLFVDKLVEYSEVPLDISLFYEEDPEASLLAGEADLIYVDSAGLIPYDSDFAIYASPFYFRDYEHMTMTLNSPTFIQLTELDYAETLKARQLGVFYGGTMMVMTKESPIRAVKDMQEFTLAEPSDYYTAAAFESLFGDTTAASATLTETWQDETVTAMEVNSAQLAQLLDEDMEHAYLINTAHRIEVDWLYVSEDFYQSAGEELQAAMREASAYALAYVDADRNKAYEDAYATLQERGLRTARFVTDNLRKSGKELLTSETDFFTQIDKCRYDAVTMIIR</sequence>
<organism evidence="3 4">
    <name type="scientific">Hydrogenoanaerobacterium saccharovorans</name>
    <dbReference type="NCBI Taxonomy" id="474960"/>
    <lineage>
        <taxon>Bacteria</taxon>
        <taxon>Bacillati</taxon>
        <taxon>Bacillota</taxon>
        <taxon>Clostridia</taxon>
        <taxon>Eubacteriales</taxon>
        <taxon>Oscillospiraceae</taxon>
        <taxon>Hydrogenoanaerobacterium</taxon>
    </lineage>
</organism>
<evidence type="ECO:0000256" key="1">
    <source>
        <dbReference type="ARBA" id="ARBA00022729"/>
    </source>
</evidence>
<dbReference type="Proteomes" id="UP000724149">
    <property type="component" value="Unassembled WGS sequence"/>
</dbReference>
<protein>
    <submittedName>
        <fullName evidence="3">TRAP transporter substrate-binding protein DctP</fullName>
    </submittedName>
</protein>
<evidence type="ECO:0000313" key="3">
    <source>
        <dbReference type="EMBL" id="MBM6923646.1"/>
    </source>
</evidence>
<dbReference type="Gene3D" id="3.40.190.170">
    <property type="entry name" value="Bacterial extracellular solute-binding protein, family 7"/>
    <property type="match status" value="1"/>
</dbReference>
<dbReference type="PROSITE" id="PS51257">
    <property type="entry name" value="PROKAR_LIPOPROTEIN"/>
    <property type="match status" value="1"/>
</dbReference>
<dbReference type="PANTHER" id="PTHR33376">
    <property type="match status" value="1"/>
</dbReference>
<comment type="caution">
    <text evidence="3">The sequence shown here is derived from an EMBL/GenBank/DDBJ whole genome shotgun (WGS) entry which is preliminary data.</text>
</comment>
<dbReference type="PANTHER" id="PTHR33376:SF4">
    <property type="entry name" value="SIALIC ACID-BINDING PERIPLASMIC PROTEIN SIAP"/>
    <property type="match status" value="1"/>
</dbReference>
<dbReference type="EMBL" id="JACSNR010000007">
    <property type="protein sequence ID" value="MBM6923646.1"/>
    <property type="molecule type" value="Genomic_DNA"/>
</dbReference>
<gene>
    <name evidence="3" type="primary">dctP</name>
    <name evidence="3" type="ORF">H9X81_08090</name>
</gene>
<dbReference type="NCBIfam" id="NF037995">
    <property type="entry name" value="TRAP_S1"/>
    <property type="match status" value="1"/>
</dbReference>
<accession>A0ABS2GNH6</accession>
<dbReference type="Pfam" id="PF03480">
    <property type="entry name" value="DctP"/>
    <property type="match status" value="1"/>
</dbReference>
<evidence type="ECO:0000256" key="2">
    <source>
        <dbReference type="SAM" id="SignalP"/>
    </source>
</evidence>
<keyword evidence="1 2" id="KW-0732">Signal</keyword>
<dbReference type="RefSeq" id="WP_204721147.1">
    <property type="nucleotide sequence ID" value="NZ_JACSNR010000007.1"/>
</dbReference>
<evidence type="ECO:0000313" key="4">
    <source>
        <dbReference type="Proteomes" id="UP000724149"/>
    </source>
</evidence>
<feature type="signal peptide" evidence="2">
    <location>
        <begin position="1"/>
        <end position="24"/>
    </location>
</feature>
<name>A0ABS2GNH6_9FIRM</name>
<keyword evidence="4" id="KW-1185">Reference proteome</keyword>
<feature type="chain" id="PRO_5047171788" evidence="2">
    <location>
        <begin position="25"/>
        <end position="335"/>
    </location>
</feature>
<reference evidence="3 4" key="1">
    <citation type="journal article" date="2021" name="Sci. Rep.">
        <title>The distribution of antibiotic resistance genes in chicken gut microbiota commensals.</title>
        <authorList>
            <person name="Juricova H."/>
            <person name="Matiasovicova J."/>
            <person name="Kubasova T."/>
            <person name="Cejkova D."/>
            <person name="Rychlik I."/>
        </authorList>
    </citation>
    <scope>NUCLEOTIDE SEQUENCE [LARGE SCALE GENOMIC DNA]</scope>
    <source>
        <strain evidence="3 4">An564</strain>
    </source>
</reference>
<dbReference type="InterPro" id="IPR018389">
    <property type="entry name" value="DctP_fam"/>
</dbReference>
<proteinExistence type="predicted"/>
<dbReference type="InterPro" id="IPR038404">
    <property type="entry name" value="TRAP_DctP_sf"/>
</dbReference>